<dbReference type="Pfam" id="PF13845">
    <property type="entry name" value="Septum_form"/>
    <property type="match status" value="1"/>
</dbReference>
<gene>
    <name evidence="3" type="ORF">GCM10007977_100530</name>
</gene>
<evidence type="ECO:0000256" key="1">
    <source>
        <dbReference type="SAM" id="SignalP"/>
    </source>
</evidence>
<feature type="chain" id="PRO_5038392774" description="Septum formation-related domain-containing protein" evidence="1">
    <location>
        <begin position="22"/>
        <end position="297"/>
    </location>
</feature>
<reference evidence="3" key="2">
    <citation type="submission" date="2020-09" db="EMBL/GenBank/DDBJ databases">
        <authorList>
            <person name="Sun Q."/>
            <person name="Ohkuma M."/>
        </authorList>
    </citation>
    <scope>NUCLEOTIDE SEQUENCE</scope>
    <source>
        <strain evidence="3">JCM 19831</strain>
    </source>
</reference>
<evidence type="ECO:0000259" key="2">
    <source>
        <dbReference type="Pfam" id="PF13845"/>
    </source>
</evidence>
<dbReference type="Proteomes" id="UP000642070">
    <property type="component" value="Unassembled WGS sequence"/>
</dbReference>
<comment type="caution">
    <text evidence="3">The sequence shown here is derived from an EMBL/GenBank/DDBJ whole genome shotgun (WGS) entry which is preliminary data.</text>
</comment>
<evidence type="ECO:0000313" key="4">
    <source>
        <dbReference type="Proteomes" id="UP000642070"/>
    </source>
</evidence>
<organism evidence="3 4">
    <name type="scientific">Dactylosporangium sucinum</name>
    <dbReference type="NCBI Taxonomy" id="1424081"/>
    <lineage>
        <taxon>Bacteria</taxon>
        <taxon>Bacillati</taxon>
        <taxon>Actinomycetota</taxon>
        <taxon>Actinomycetes</taxon>
        <taxon>Micromonosporales</taxon>
        <taxon>Micromonosporaceae</taxon>
        <taxon>Dactylosporangium</taxon>
    </lineage>
</organism>
<proteinExistence type="predicted"/>
<reference evidence="3" key="1">
    <citation type="journal article" date="2014" name="Int. J. Syst. Evol. Microbiol.">
        <title>Complete genome sequence of Corynebacterium casei LMG S-19264T (=DSM 44701T), isolated from a smear-ripened cheese.</title>
        <authorList>
            <consortium name="US DOE Joint Genome Institute (JGI-PGF)"/>
            <person name="Walter F."/>
            <person name="Albersmeier A."/>
            <person name="Kalinowski J."/>
            <person name="Ruckert C."/>
        </authorList>
    </citation>
    <scope>NUCLEOTIDE SEQUENCE</scope>
    <source>
        <strain evidence="3">JCM 19831</strain>
    </source>
</reference>
<keyword evidence="4" id="KW-1185">Reference proteome</keyword>
<sequence length="297" mass="31823">MRRFVLAAVAVAVLGAAGGCATPAGVDKDLVDDWAMMAEAKVPEPAEGDCWNTDVSQLDDVVPTRLTQMPCEMQHMFETVHVGHFTGNEADGTLPPTEGSLAKAYAECDGAAKTYLGNAWQAGRVHLLVQTPTKAQWAGGGRFFRCDVVALRTELGTLEPRRETFKDTLKAGGELALTCGAIVGLDSNGAWDDISPASCTAPHDVEFVGVVNAKTTTYPSDGKTLESAFSDVCEQQLMSYIGMSASHFAKQKALLYGYWMMASQAEWKAGNRTARCYAMIDKKKISRSLKGAGNIAI</sequence>
<protein>
    <recommendedName>
        <fullName evidence="2">Septum formation-related domain-containing protein</fullName>
    </recommendedName>
</protein>
<feature type="signal peptide" evidence="1">
    <location>
        <begin position="1"/>
        <end position="21"/>
    </location>
</feature>
<dbReference type="PROSITE" id="PS51257">
    <property type="entry name" value="PROKAR_LIPOPROTEIN"/>
    <property type="match status" value="1"/>
</dbReference>
<dbReference type="RefSeq" id="WP_190257203.1">
    <property type="nucleotide sequence ID" value="NZ_BMPI01000091.1"/>
</dbReference>
<dbReference type="AlphaFoldDB" id="A0A917UG33"/>
<name>A0A917UG33_9ACTN</name>
<evidence type="ECO:0000313" key="3">
    <source>
        <dbReference type="EMBL" id="GGM83019.1"/>
    </source>
</evidence>
<feature type="domain" description="Septum formation-related" evidence="2">
    <location>
        <begin position="48"/>
        <end position="276"/>
    </location>
</feature>
<keyword evidence="1" id="KW-0732">Signal</keyword>
<dbReference type="EMBL" id="BMPI01000091">
    <property type="protein sequence ID" value="GGM83019.1"/>
    <property type="molecule type" value="Genomic_DNA"/>
</dbReference>
<accession>A0A917UG33</accession>
<dbReference type="InterPro" id="IPR026004">
    <property type="entry name" value="Septum_form"/>
</dbReference>